<comment type="caution">
    <text evidence="4">The sequence shown here is derived from an EMBL/GenBank/DDBJ whole genome shotgun (WGS) entry which is preliminary data.</text>
</comment>
<reference evidence="4 6" key="1">
    <citation type="submission" date="2019-06" db="EMBL/GenBank/DDBJ databases">
        <title>Draft genome sequence of the filamentous fungus Phialemoniopsis curvata isolated from diesel fuel.</title>
        <authorList>
            <person name="Varaljay V.A."/>
            <person name="Lyon W.J."/>
            <person name="Crouch A.L."/>
            <person name="Drake C.E."/>
            <person name="Hollomon J.M."/>
            <person name="Nadeau L.J."/>
            <person name="Nunn H.S."/>
            <person name="Stevenson B.S."/>
            <person name="Bojanowski C.L."/>
            <person name="Crookes-Goodson W.J."/>
        </authorList>
    </citation>
    <scope>NUCLEOTIDE SEQUENCE [LARGE SCALE GENOMIC DNA]</scope>
    <source>
        <strain evidence="4 6">D216</strain>
    </source>
</reference>
<dbReference type="InParanoid" id="A0A507ATN9"/>
<dbReference type="PANTHER" id="PTHR43662">
    <property type="match status" value="1"/>
</dbReference>
<feature type="region of interest" description="Disordered" evidence="1">
    <location>
        <begin position="399"/>
        <end position="462"/>
    </location>
</feature>
<dbReference type="GeneID" id="41969260"/>
<evidence type="ECO:0000256" key="2">
    <source>
        <dbReference type="SAM" id="SignalP"/>
    </source>
</evidence>
<sequence>MRITLLPVWAFALTATAFWRMECHARVGLARLDPLVSPGEVSQHVHAIHGSSGFSEDATYEDLVRANCTSCAVTQDKSVYWHPSVLFQDASTGEFEAVDQRGGMLAYYLLYSNPGEKSVKAFPQGFRMIAGDSLRRNYSLGDVNTPDPEKSLWAALGQVTQGDLAQRALGFNCLNYQKAPEGSLYRHFLPDKAYLDANCPDGIRFELMFPSCWNGKDLDSPNHKDHVAYPDLVMTGTCPPDYPIRLVSLFYETIWATDAFKNRPGKFVISNGDPYGYGYHGDFMTGWDPNFLQQAVDTCTSDSGMISACPLFDIQDDSKANQCKMDLPAALVNEDVRGPGLKSLPGNVAIQYGPGPATMAHPPQPSSVQAVPTLTYKPGSSATASGTYLPGQVFKATAEGVAQDQPTSTPPPQASAAQVQPPVAPQVQQVSVESAPAVPPTPAPVPPPPATTPPAQLPAAQAAGDGLSYEVVRTEYVTNGNIVSEIVWQEAVVYVTVSEDVTSTVTVSADVPNQVQVKARRIPGHVHRHAGRQHGHRS</sequence>
<evidence type="ECO:0000259" key="3">
    <source>
        <dbReference type="Pfam" id="PF09362"/>
    </source>
</evidence>
<evidence type="ECO:0000256" key="1">
    <source>
        <dbReference type="SAM" id="MobiDB-lite"/>
    </source>
</evidence>
<feature type="domain" description="DUF1996" evidence="3">
    <location>
        <begin position="33"/>
        <end position="287"/>
    </location>
</feature>
<gene>
    <name evidence="4" type="ORF">E0L32_001813</name>
    <name evidence="5" type="ORF">E0L32_001866</name>
</gene>
<name>A0A507ATN9_9PEZI</name>
<feature type="compositionally biased region" description="Low complexity" evidence="1">
    <location>
        <begin position="414"/>
        <end position="436"/>
    </location>
</feature>
<dbReference type="Pfam" id="PF09362">
    <property type="entry name" value="DUF1996"/>
    <property type="match status" value="1"/>
</dbReference>
<dbReference type="PANTHER" id="PTHR43662:SF7">
    <property type="entry name" value="DUF1996 DOMAIN-CONTAINING PROTEIN"/>
    <property type="match status" value="1"/>
</dbReference>
<evidence type="ECO:0000313" key="5">
    <source>
        <dbReference type="EMBL" id="TPX08291.1"/>
    </source>
</evidence>
<evidence type="ECO:0000313" key="4">
    <source>
        <dbReference type="EMBL" id="TPX08238.1"/>
    </source>
</evidence>
<dbReference type="Proteomes" id="UP000319257">
    <property type="component" value="Unassembled WGS sequence"/>
</dbReference>
<feature type="region of interest" description="Disordered" evidence="1">
    <location>
        <begin position="354"/>
        <end position="374"/>
    </location>
</feature>
<dbReference type="EMBL" id="SKBQ01000007">
    <property type="protein sequence ID" value="TPX08238.1"/>
    <property type="molecule type" value="Genomic_DNA"/>
</dbReference>
<dbReference type="AlphaFoldDB" id="A0A507ATN9"/>
<keyword evidence="6" id="KW-1185">Reference proteome</keyword>
<dbReference type="RefSeq" id="XP_030989949.1">
    <property type="nucleotide sequence ID" value="XM_031135934.1"/>
</dbReference>
<dbReference type="OrthoDB" id="74764at2759"/>
<protein>
    <recommendedName>
        <fullName evidence="3">DUF1996 domain-containing protein</fullName>
    </recommendedName>
</protein>
<organism evidence="4 6">
    <name type="scientific">Thyridium curvatum</name>
    <dbReference type="NCBI Taxonomy" id="1093900"/>
    <lineage>
        <taxon>Eukaryota</taxon>
        <taxon>Fungi</taxon>
        <taxon>Dikarya</taxon>
        <taxon>Ascomycota</taxon>
        <taxon>Pezizomycotina</taxon>
        <taxon>Sordariomycetes</taxon>
        <taxon>Sordariomycetidae</taxon>
        <taxon>Thyridiales</taxon>
        <taxon>Thyridiaceae</taxon>
        <taxon>Thyridium</taxon>
    </lineage>
</organism>
<evidence type="ECO:0000313" key="6">
    <source>
        <dbReference type="Proteomes" id="UP000319257"/>
    </source>
</evidence>
<feature type="signal peptide" evidence="2">
    <location>
        <begin position="1"/>
        <end position="25"/>
    </location>
</feature>
<feature type="chain" id="PRO_5033839466" description="DUF1996 domain-containing protein" evidence="2">
    <location>
        <begin position="26"/>
        <end position="538"/>
    </location>
</feature>
<keyword evidence="2" id="KW-0732">Signal</keyword>
<dbReference type="EMBL" id="SKBQ01000007">
    <property type="protein sequence ID" value="TPX08291.1"/>
    <property type="molecule type" value="Genomic_DNA"/>
</dbReference>
<feature type="compositionally biased region" description="Pro residues" evidence="1">
    <location>
        <begin position="437"/>
        <end position="456"/>
    </location>
</feature>
<dbReference type="InterPro" id="IPR018535">
    <property type="entry name" value="DUF1996"/>
</dbReference>
<proteinExistence type="predicted"/>
<accession>A0A507ATN9</accession>